<keyword evidence="3" id="KW-1185">Reference proteome</keyword>
<protein>
    <submittedName>
        <fullName evidence="2">Uncharacterized protein</fullName>
    </submittedName>
</protein>
<reference evidence="2" key="1">
    <citation type="submission" date="2020-04" db="EMBL/GenBank/DDBJ databases">
        <authorList>
            <person name="Alioto T."/>
            <person name="Alioto T."/>
            <person name="Gomez Garrido J."/>
        </authorList>
    </citation>
    <scope>NUCLEOTIDE SEQUENCE</scope>
    <source>
        <strain evidence="2">A484AB</strain>
    </source>
</reference>
<name>A0A6S7ILJ4_PARCT</name>
<feature type="region of interest" description="Disordered" evidence="1">
    <location>
        <begin position="26"/>
        <end position="52"/>
    </location>
</feature>
<sequence>MSRGRSLSFDDRFEKIKKEGFLSCQEFQGKSTQNQGREIRREHQDETRSGSD</sequence>
<organism evidence="2 3">
    <name type="scientific">Paramuricea clavata</name>
    <name type="common">Red gorgonian</name>
    <name type="synonym">Violescent sea-whip</name>
    <dbReference type="NCBI Taxonomy" id="317549"/>
    <lineage>
        <taxon>Eukaryota</taxon>
        <taxon>Metazoa</taxon>
        <taxon>Cnidaria</taxon>
        <taxon>Anthozoa</taxon>
        <taxon>Octocorallia</taxon>
        <taxon>Malacalcyonacea</taxon>
        <taxon>Plexauridae</taxon>
        <taxon>Paramuricea</taxon>
    </lineage>
</organism>
<gene>
    <name evidence="2" type="ORF">PACLA_8A038976</name>
</gene>
<accession>A0A6S7ILJ4</accession>
<dbReference type="EMBL" id="CACRXK020010733">
    <property type="protein sequence ID" value="CAB4020004.1"/>
    <property type="molecule type" value="Genomic_DNA"/>
</dbReference>
<feature type="compositionally biased region" description="Basic and acidic residues" evidence="1">
    <location>
        <begin position="37"/>
        <end position="52"/>
    </location>
</feature>
<proteinExistence type="predicted"/>
<feature type="compositionally biased region" description="Polar residues" evidence="1">
    <location>
        <begin position="26"/>
        <end position="36"/>
    </location>
</feature>
<dbReference type="Proteomes" id="UP001152795">
    <property type="component" value="Unassembled WGS sequence"/>
</dbReference>
<evidence type="ECO:0000313" key="3">
    <source>
        <dbReference type="Proteomes" id="UP001152795"/>
    </source>
</evidence>
<evidence type="ECO:0000313" key="2">
    <source>
        <dbReference type="EMBL" id="CAB4020004.1"/>
    </source>
</evidence>
<evidence type="ECO:0000256" key="1">
    <source>
        <dbReference type="SAM" id="MobiDB-lite"/>
    </source>
</evidence>
<comment type="caution">
    <text evidence="2">The sequence shown here is derived from an EMBL/GenBank/DDBJ whole genome shotgun (WGS) entry which is preliminary data.</text>
</comment>
<dbReference type="AlphaFoldDB" id="A0A6S7ILJ4"/>